<reference evidence="2" key="1">
    <citation type="submission" date="2022-10" db="EMBL/GenBank/DDBJ databases">
        <title>Chitiniphilus purpureus sp. nov., a novel chitin-degrading bacterium isolated from crawfish pond sediment.</title>
        <authorList>
            <person name="Li K."/>
        </authorList>
    </citation>
    <scope>NUCLEOTIDE SEQUENCE</scope>
    <source>
        <strain evidence="2">CD1</strain>
    </source>
</reference>
<keyword evidence="1" id="KW-0472">Membrane</keyword>
<dbReference type="Proteomes" id="UP001061302">
    <property type="component" value="Chromosome"/>
</dbReference>
<accession>A0ABY6DUE4</accession>
<feature type="transmembrane region" description="Helical" evidence="1">
    <location>
        <begin position="159"/>
        <end position="177"/>
    </location>
</feature>
<feature type="transmembrane region" description="Helical" evidence="1">
    <location>
        <begin position="128"/>
        <end position="147"/>
    </location>
</feature>
<keyword evidence="3" id="KW-1185">Reference proteome</keyword>
<gene>
    <name evidence="2" type="ORF">N8I74_08980</name>
</gene>
<feature type="transmembrane region" description="Helical" evidence="1">
    <location>
        <begin position="33"/>
        <end position="52"/>
    </location>
</feature>
<evidence type="ECO:0000313" key="3">
    <source>
        <dbReference type="Proteomes" id="UP001061302"/>
    </source>
</evidence>
<organism evidence="2 3">
    <name type="scientific">Chitiniphilus purpureus</name>
    <dbReference type="NCBI Taxonomy" id="2981137"/>
    <lineage>
        <taxon>Bacteria</taxon>
        <taxon>Pseudomonadati</taxon>
        <taxon>Pseudomonadota</taxon>
        <taxon>Betaproteobacteria</taxon>
        <taxon>Neisseriales</taxon>
        <taxon>Chitinibacteraceae</taxon>
        <taxon>Chitiniphilus</taxon>
    </lineage>
</organism>
<dbReference type="EMBL" id="CP106753">
    <property type="protein sequence ID" value="UXY17126.1"/>
    <property type="molecule type" value="Genomic_DNA"/>
</dbReference>
<evidence type="ECO:0000256" key="1">
    <source>
        <dbReference type="SAM" id="Phobius"/>
    </source>
</evidence>
<feature type="transmembrane region" description="Helical" evidence="1">
    <location>
        <begin position="64"/>
        <end position="82"/>
    </location>
</feature>
<dbReference type="Pfam" id="PF01650">
    <property type="entry name" value="Peptidase_C13"/>
    <property type="match status" value="1"/>
</dbReference>
<evidence type="ECO:0000313" key="2">
    <source>
        <dbReference type="EMBL" id="UXY17126.1"/>
    </source>
</evidence>
<name>A0ABY6DUE4_9NEIS</name>
<sequence length="456" mass="50398">MYHIPRRSLFTLTWRALTLRGNPLPSWPASTPLLIWLVLLNLACAVGLEMWLDGYPGRFNALALPVWLFPLLYLMLFGQLFGPREHRMALRLPLMWQALGLALTPVAAAGYAVMQLSWWQDGPQSQWFYQYSWGLFIFPLAWLALALVRQYWPQGRSRAVLVGVACVGATVFYQFHFNGVRLWQAAPEQGNTGTAVASANLPLPETALFFQQPELLRQTLERLAPGQSGVIDTYLISVAGHGAQRVFLREASAVRHLFDTRYGTGQRSVLLANSPFSAAAAPMASRDTLAATIKEIGQLMNRDEDLLVIYLTSHGSSDFELSLDYPDLQLAPITPQWLATQLKASGIRWQLIAVSACYSGGFVAPLSGPTRAIVTAADATHTSFGCSDDEEYTFFGKALFMDALARDHRLPSAFASAKQAILQREQAQGYAHSNPQLRLGAEFAKRFGSLPLHAGN</sequence>
<dbReference type="InterPro" id="IPR001096">
    <property type="entry name" value="Peptidase_C13"/>
</dbReference>
<feature type="transmembrane region" description="Helical" evidence="1">
    <location>
        <begin position="94"/>
        <end position="116"/>
    </location>
</feature>
<dbReference type="RefSeq" id="WP_263126556.1">
    <property type="nucleotide sequence ID" value="NZ_CP106753.1"/>
</dbReference>
<dbReference type="Gene3D" id="3.40.50.1460">
    <property type="match status" value="1"/>
</dbReference>
<keyword evidence="1" id="KW-1133">Transmembrane helix</keyword>
<keyword evidence="1" id="KW-0812">Transmembrane</keyword>
<protein>
    <submittedName>
        <fullName evidence="2">C13 family peptidase</fullName>
    </submittedName>
</protein>
<proteinExistence type="predicted"/>